<keyword evidence="1" id="KW-0653">Protein transport</keyword>
<dbReference type="GO" id="GO:0005744">
    <property type="term" value="C:TIM23 mitochondrial import inner membrane translocase complex"/>
    <property type="evidence" value="ECO:0007669"/>
    <property type="project" value="UniProtKB-UniRule"/>
</dbReference>
<dbReference type="InterPro" id="IPR050365">
    <property type="entry name" value="TIM50"/>
</dbReference>
<comment type="subunit">
    <text evidence="1">Component of the TIM23 complex.</text>
</comment>
<feature type="region of interest" description="Disordered" evidence="2">
    <location>
        <begin position="59"/>
        <end position="78"/>
    </location>
</feature>
<feature type="domain" description="FCP1 homology" evidence="3">
    <location>
        <begin position="30"/>
        <end position="241"/>
    </location>
</feature>
<feature type="compositionally biased region" description="Basic and acidic residues" evidence="2">
    <location>
        <begin position="282"/>
        <end position="291"/>
    </location>
</feature>
<comment type="function">
    <text evidence="1">Essential component of the TIM23 complex, a complex that mediates the translocation of transit peptide-containing proteins across the mitochondrial inner membrane.</text>
</comment>
<evidence type="ECO:0000259" key="3">
    <source>
        <dbReference type="PROSITE" id="PS50969"/>
    </source>
</evidence>
<reference evidence="4" key="1">
    <citation type="submission" date="2017-04" db="EMBL/GenBank/DDBJ databases">
        <title>Population genomics of picophytoplankton unveils novel chromosome hypervariability.</title>
        <authorList>
            <consortium name="DOE Joint Genome Institute"/>
            <person name="Blanc-Mathieu R."/>
            <person name="Krasovec M."/>
            <person name="Hebrard M."/>
            <person name="Yau S."/>
            <person name="Desgranges E."/>
            <person name="Martin J."/>
            <person name="Schackwitz W."/>
            <person name="Kuo A."/>
            <person name="Salin G."/>
            <person name="Donnadieu C."/>
            <person name="Desdevises Y."/>
            <person name="Sanchez-Ferandin S."/>
            <person name="Moreau H."/>
            <person name="Rivals E."/>
            <person name="Grigoriev I.V."/>
            <person name="Grimsley N."/>
            <person name="Eyre-Walker A."/>
            <person name="Piganeau G."/>
        </authorList>
    </citation>
    <scope>NUCLEOTIDE SEQUENCE [LARGE SCALE GENOMIC DNA]</scope>
    <source>
        <strain evidence="4">RCC 1115</strain>
    </source>
</reference>
<protein>
    <recommendedName>
        <fullName evidence="1">Mitochondrial import inner membrane translocase subunit TIM50</fullName>
    </recommendedName>
</protein>
<keyword evidence="1" id="KW-0809">Transit peptide</keyword>
<accession>A0A1Y5IHU3</accession>
<dbReference type="GO" id="GO:0015031">
    <property type="term" value="P:protein transport"/>
    <property type="evidence" value="ECO:0007669"/>
    <property type="project" value="UniProtKB-KW"/>
</dbReference>
<dbReference type="SUPFAM" id="SSF56784">
    <property type="entry name" value="HAD-like"/>
    <property type="match status" value="1"/>
</dbReference>
<name>A0A1Y5IHU3_OSTTA</name>
<dbReference type="EMBL" id="KZ155776">
    <property type="protein sequence ID" value="OUS48207.1"/>
    <property type="molecule type" value="Genomic_DNA"/>
</dbReference>
<comment type="similarity">
    <text evidence="1">Belongs to the TIM50 family.</text>
</comment>
<keyword evidence="1" id="KW-0811">Translocation</keyword>
<comment type="subcellular location">
    <subcellularLocation>
        <location evidence="1">Mitochondrion inner membrane</location>
        <topology evidence="1">Single-pass membrane protein</topology>
    </subcellularLocation>
</comment>
<evidence type="ECO:0000256" key="1">
    <source>
        <dbReference type="RuleBase" id="RU365079"/>
    </source>
</evidence>
<dbReference type="PANTHER" id="PTHR12210">
    <property type="entry name" value="DULLARD PROTEIN PHOSPHATASE"/>
    <property type="match status" value="1"/>
</dbReference>
<feature type="region of interest" description="Disordered" evidence="2">
    <location>
        <begin position="282"/>
        <end position="304"/>
    </location>
</feature>
<proteinExistence type="inferred from homology"/>
<keyword evidence="1" id="KW-0813">Transport</keyword>
<feature type="region of interest" description="Disordered" evidence="2">
    <location>
        <begin position="1"/>
        <end position="29"/>
    </location>
</feature>
<dbReference type="eggNOG" id="ENOG502SVV1">
    <property type="taxonomic scope" value="Eukaryota"/>
</dbReference>
<dbReference type="InterPro" id="IPR036412">
    <property type="entry name" value="HAD-like_sf"/>
</dbReference>
<gene>
    <name evidence="4" type="ORF">BE221DRAFT_190593</name>
</gene>
<dbReference type="Pfam" id="PF03031">
    <property type="entry name" value="NIF"/>
    <property type="match status" value="1"/>
</dbReference>
<dbReference type="PROSITE" id="PS50969">
    <property type="entry name" value="FCP1"/>
    <property type="match status" value="1"/>
</dbReference>
<dbReference type="AlphaFoldDB" id="A0A1Y5IHU3"/>
<organism evidence="4">
    <name type="scientific">Ostreococcus tauri</name>
    <name type="common">Marine green alga</name>
    <dbReference type="NCBI Taxonomy" id="70448"/>
    <lineage>
        <taxon>Eukaryota</taxon>
        <taxon>Viridiplantae</taxon>
        <taxon>Chlorophyta</taxon>
        <taxon>Mamiellophyceae</taxon>
        <taxon>Mamiellales</taxon>
        <taxon>Bathycoccaceae</taxon>
        <taxon>Ostreococcus</taxon>
    </lineage>
</organism>
<feature type="compositionally biased region" description="Acidic residues" evidence="2">
    <location>
        <begin position="60"/>
        <end position="70"/>
    </location>
</feature>
<dbReference type="Proteomes" id="UP000195557">
    <property type="component" value="Unassembled WGS sequence"/>
</dbReference>
<dbReference type="InterPro" id="IPR023214">
    <property type="entry name" value="HAD_sf"/>
</dbReference>
<dbReference type="InterPro" id="IPR004274">
    <property type="entry name" value="FCP1_dom"/>
</dbReference>
<evidence type="ECO:0000313" key="4">
    <source>
        <dbReference type="EMBL" id="OUS48207.1"/>
    </source>
</evidence>
<sequence>MNASLERATTEKEAHSNAQERAVASSPSSSERRRTLLVFDLNGLFVERVKGTVFAPLKESDDDARDDDDMNGPISSRTRNATTRRAIVTPDFKCANTNCFIRRFASEFIEWCHERFEVAVWSSAMEVNTNIMVNNVWREQRDKLAFILSQEHCATAGTMRTSDGRGIKPKFLKELSVVWEKFGVQRGYDATNTLLIDDSHYKVLRNPPNTAIHPAPFTVATRDFDIGLSASGSLRTYLEKLFQATGSVPDFVKANPFVDSGNLDEASAVAAMGAELAAMRVGEKMQTEPKPKTTQTVGKVYPKPKSIATQTTLLSKTESTDKVAR</sequence>
<keyword evidence="1" id="KW-0496">Mitochondrion</keyword>
<evidence type="ECO:0000256" key="2">
    <source>
        <dbReference type="SAM" id="MobiDB-lite"/>
    </source>
</evidence>
<dbReference type="Gene3D" id="3.40.50.1000">
    <property type="entry name" value="HAD superfamily/HAD-like"/>
    <property type="match status" value="1"/>
</dbReference>